<keyword evidence="1 4" id="KW-0732">Signal</keyword>
<dbReference type="PANTHER" id="PTHR36710:SF4">
    <property type="entry name" value="PLANT INVERTASE_PECTIN METHYLESTERASE INHIBITOR SUPERFAMILY PROTEIN"/>
    <property type="match status" value="1"/>
</dbReference>
<evidence type="ECO:0000256" key="2">
    <source>
        <dbReference type="ARBA" id="ARBA00023157"/>
    </source>
</evidence>
<feature type="signal peptide" evidence="4">
    <location>
        <begin position="1"/>
        <end position="24"/>
    </location>
</feature>
<keyword evidence="2" id="KW-1015">Disulfide bond</keyword>
<comment type="similarity">
    <text evidence="3">Belongs to the PMEI family.</text>
</comment>
<name>A0A2G5EQI6_AQUCA</name>
<dbReference type="CDD" id="cd14859">
    <property type="entry name" value="PMEI_like"/>
    <property type="match status" value="1"/>
</dbReference>
<dbReference type="InterPro" id="IPR035513">
    <property type="entry name" value="Invertase/methylesterase_inhib"/>
</dbReference>
<accession>A0A2G5EQI6</accession>
<evidence type="ECO:0000313" key="7">
    <source>
        <dbReference type="Proteomes" id="UP000230069"/>
    </source>
</evidence>
<feature type="domain" description="Pectinesterase inhibitor" evidence="5">
    <location>
        <begin position="28"/>
        <end position="177"/>
    </location>
</feature>
<proteinExistence type="inferred from homology"/>
<dbReference type="Proteomes" id="UP000230069">
    <property type="component" value="Unassembled WGS sequence"/>
</dbReference>
<evidence type="ECO:0000259" key="5">
    <source>
        <dbReference type="SMART" id="SM00856"/>
    </source>
</evidence>
<gene>
    <name evidence="6" type="ORF">AQUCO_00500144v1</name>
</gene>
<dbReference type="GO" id="GO:0004857">
    <property type="term" value="F:enzyme inhibitor activity"/>
    <property type="evidence" value="ECO:0007669"/>
    <property type="project" value="InterPro"/>
</dbReference>
<dbReference type="Pfam" id="PF04043">
    <property type="entry name" value="PMEI"/>
    <property type="match status" value="1"/>
</dbReference>
<evidence type="ECO:0000313" key="6">
    <source>
        <dbReference type="EMBL" id="PIA58006.1"/>
    </source>
</evidence>
<feature type="chain" id="PRO_5013559168" description="Pectinesterase inhibitor domain-containing protein" evidence="4">
    <location>
        <begin position="25"/>
        <end position="182"/>
    </location>
</feature>
<dbReference type="OrthoDB" id="1899876at2759"/>
<evidence type="ECO:0000256" key="3">
    <source>
        <dbReference type="ARBA" id="ARBA00038471"/>
    </source>
</evidence>
<evidence type="ECO:0000256" key="4">
    <source>
        <dbReference type="SAM" id="SignalP"/>
    </source>
</evidence>
<sequence length="182" mass="20040">MGFHSLLSPSILVLFFIFLTSSSSEVTKPIKLVDNICKKTSNYTFCVDTLYSDSRVGSPDTDSYLLGYVSFGLAYINATTTSSQIPVLLKNANTQKNASLQHALQQCHRYYKKAVSAIEEAYNDLNSDTYSNLISLAKVASDSASDCEGSFNGTVKPYPLTERNNGLRRLCEICVVVSKLFT</sequence>
<dbReference type="SMART" id="SM00856">
    <property type="entry name" value="PMEI"/>
    <property type="match status" value="1"/>
</dbReference>
<evidence type="ECO:0000256" key="1">
    <source>
        <dbReference type="ARBA" id="ARBA00022729"/>
    </source>
</evidence>
<dbReference type="PANTHER" id="PTHR36710">
    <property type="entry name" value="PECTINESTERASE INHIBITOR-LIKE"/>
    <property type="match status" value="1"/>
</dbReference>
<dbReference type="SUPFAM" id="SSF101148">
    <property type="entry name" value="Plant invertase/pectin methylesterase inhibitor"/>
    <property type="match status" value="1"/>
</dbReference>
<dbReference type="EMBL" id="KZ305022">
    <property type="protein sequence ID" value="PIA58006.1"/>
    <property type="molecule type" value="Genomic_DNA"/>
</dbReference>
<protein>
    <recommendedName>
        <fullName evidence="5">Pectinesterase inhibitor domain-containing protein</fullName>
    </recommendedName>
</protein>
<organism evidence="6 7">
    <name type="scientific">Aquilegia coerulea</name>
    <name type="common">Rocky mountain columbine</name>
    <dbReference type="NCBI Taxonomy" id="218851"/>
    <lineage>
        <taxon>Eukaryota</taxon>
        <taxon>Viridiplantae</taxon>
        <taxon>Streptophyta</taxon>
        <taxon>Embryophyta</taxon>
        <taxon>Tracheophyta</taxon>
        <taxon>Spermatophyta</taxon>
        <taxon>Magnoliopsida</taxon>
        <taxon>Ranunculales</taxon>
        <taxon>Ranunculaceae</taxon>
        <taxon>Thalictroideae</taxon>
        <taxon>Aquilegia</taxon>
    </lineage>
</organism>
<dbReference type="NCBIfam" id="TIGR01614">
    <property type="entry name" value="PME_inhib"/>
    <property type="match status" value="1"/>
</dbReference>
<dbReference type="InParanoid" id="A0A2G5EQI6"/>
<dbReference type="InterPro" id="IPR006501">
    <property type="entry name" value="Pectinesterase_inhib_dom"/>
</dbReference>
<dbReference type="Gene3D" id="1.20.140.40">
    <property type="entry name" value="Invertase/pectin methylesterase inhibitor family protein"/>
    <property type="match status" value="1"/>
</dbReference>
<keyword evidence="7" id="KW-1185">Reference proteome</keyword>
<dbReference type="AlphaFoldDB" id="A0A2G5EQI6"/>
<dbReference type="InterPro" id="IPR052421">
    <property type="entry name" value="PCW_Enzyme_Inhibitor"/>
</dbReference>
<dbReference type="STRING" id="218851.A0A2G5EQI6"/>
<reference evidence="6 7" key="1">
    <citation type="submission" date="2017-09" db="EMBL/GenBank/DDBJ databases">
        <title>WGS assembly of Aquilegia coerulea Goldsmith.</title>
        <authorList>
            <person name="Hodges S."/>
            <person name="Kramer E."/>
            <person name="Nordborg M."/>
            <person name="Tomkins J."/>
            <person name="Borevitz J."/>
            <person name="Derieg N."/>
            <person name="Yan J."/>
            <person name="Mihaltcheva S."/>
            <person name="Hayes R.D."/>
            <person name="Rokhsar D."/>
        </authorList>
    </citation>
    <scope>NUCLEOTIDE SEQUENCE [LARGE SCALE GENOMIC DNA]</scope>
    <source>
        <strain evidence="7">cv. Goldsmith</strain>
    </source>
</reference>